<sequence>MAISHKQNEKIIQGEETKKAILKIAKKLFGKKGYNGTSIEDILGELKMTKGALYHHFSNKREIFFEVCKIINQAETRNWETMTWKEFKQSLNHLWDLADDPDFVQIWIKDCFSVLSSDEIFSLDEDYVIKPFQKFLERMCKEKQIVSLPSFEEAHLLVGLVNQGLWLLSTTEKKERPKTRQNLNKIILSYVNFRELR</sequence>
<gene>
    <name evidence="4" type="ORF">LPTSP4_19790</name>
</gene>
<evidence type="ECO:0000313" key="5">
    <source>
        <dbReference type="Proteomes" id="UP000245133"/>
    </source>
</evidence>
<dbReference type="InterPro" id="IPR009057">
    <property type="entry name" value="Homeodomain-like_sf"/>
</dbReference>
<keyword evidence="5" id="KW-1185">Reference proteome</keyword>
<dbReference type="Pfam" id="PF21351">
    <property type="entry name" value="TetR_C_41"/>
    <property type="match status" value="1"/>
</dbReference>
<evidence type="ECO:0000256" key="2">
    <source>
        <dbReference type="PROSITE-ProRule" id="PRU00335"/>
    </source>
</evidence>
<organism evidence="4 5">
    <name type="scientific">Leptospira ryugenii</name>
    <dbReference type="NCBI Taxonomy" id="1917863"/>
    <lineage>
        <taxon>Bacteria</taxon>
        <taxon>Pseudomonadati</taxon>
        <taxon>Spirochaetota</taxon>
        <taxon>Spirochaetia</taxon>
        <taxon>Leptospirales</taxon>
        <taxon>Leptospiraceae</taxon>
        <taxon>Leptospira</taxon>
    </lineage>
</organism>
<reference evidence="4 5" key="1">
    <citation type="submission" date="2018-02" db="EMBL/GenBank/DDBJ databases">
        <title>Novel Leptospira species isolated from soil and water in Japan.</title>
        <authorList>
            <person name="Nakao R."/>
            <person name="Masuzawa T."/>
        </authorList>
    </citation>
    <scope>NUCLEOTIDE SEQUENCE [LARGE SCALE GENOMIC DNA]</scope>
    <source>
        <strain evidence="4 5">YH101</strain>
    </source>
</reference>
<accession>A0A2P2E0P0</accession>
<protein>
    <recommendedName>
        <fullName evidence="3">HTH tetR-type domain-containing protein</fullName>
    </recommendedName>
</protein>
<dbReference type="InterPro" id="IPR050624">
    <property type="entry name" value="HTH-type_Tx_Regulator"/>
</dbReference>
<evidence type="ECO:0000259" key="3">
    <source>
        <dbReference type="PROSITE" id="PS50977"/>
    </source>
</evidence>
<proteinExistence type="predicted"/>
<dbReference type="GO" id="GO:0003677">
    <property type="term" value="F:DNA binding"/>
    <property type="evidence" value="ECO:0007669"/>
    <property type="project" value="UniProtKB-UniRule"/>
</dbReference>
<comment type="caution">
    <text evidence="4">The sequence shown here is derived from an EMBL/GenBank/DDBJ whole genome shotgun (WGS) entry which is preliminary data.</text>
</comment>
<dbReference type="Gene3D" id="1.10.357.10">
    <property type="entry name" value="Tetracycline Repressor, domain 2"/>
    <property type="match status" value="1"/>
</dbReference>
<dbReference type="PRINTS" id="PR00455">
    <property type="entry name" value="HTHTETR"/>
</dbReference>
<evidence type="ECO:0000313" key="4">
    <source>
        <dbReference type="EMBL" id="GBF50454.1"/>
    </source>
</evidence>
<dbReference type="AlphaFoldDB" id="A0A2P2E0P0"/>
<dbReference type="PROSITE" id="PS50977">
    <property type="entry name" value="HTH_TETR_2"/>
    <property type="match status" value="1"/>
</dbReference>
<dbReference type="PANTHER" id="PTHR43479">
    <property type="entry name" value="ACREF/ENVCD OPERON REPRESSOR-RELATED"/>
    <property type="match status" value="1"/>
</dbReference>
<name>A0A2P2E0P0_9LEPT</name>
<dbReference type="PANTHER" id="PTHR43479:SF11">
    <property type="entry name" value="ACREF_ENVCD OPERON REPRESSOR-RELATED"/>
    <property type="match status" value="1"/>
</dbReference>
<dbReference type="InterPro" id="IPR049484">
    <property type="entry name" value="Rv0078-like_C"/>
</dbReference>
<feature type="domain" description="HTH tetR-type" evidence="3">
    <location>
        <begin position="15"/>
        <end position="75"/>
    </location>
</feature>
<dbReference type="Proteomes" id="UP000245133">
    <property type="component" value="Unassembled WGS sequence"/>
</dbReference>
<dbReference type="Pfam" id="PF00440">
    <property type="entry name" value="TetR_N"/>
    <property type="match status" value="1"/>
</dbReference>
<dbReference type="EMBL" id="BFBB01000005">
    <property type="protein sequence ID" value="GBF50454.1"/>
    <property type="molecule type" value="Genomic_DNA"/>
</dbReference>
<keyword evidence="1 2" id="KW-0238">DNA-binding</keyword>
<dbReference type="InterPro" id="IPR001647">
    <property type="entry name" value="HTH_TetR"/>
</dbReference>
<dbReference type="SUPFAM" id="SSF46689">
    <property type="entry name" value="Homeodomain-like"/>
    <property type="match status" value="1"/>
</dbReference>
<evidence type="ECO:0000256" key="1">
    <source>
        <dbReference type="ARBA" id="ARBA00023125"/>
    </source>
</evidence>
<feature type="DNA-binding region" description="H-T-H motif" evidence="2">
    <location>
        <begin position="38"/>
        <end position="57"/>
    </location>
</feature>